<proteinExistence type="predicted"/>
<organism evidence="2 3">
    <name type="scientific">Vigna mungo</name>
    <name type="common">Black gram</name>
    <name type="synonym">Phaseolus mungo</name>
    <dbReference type="NCBI Taxonomy" id="3915"/>
    <lineage>
        <taxon>Eukaryota</taxon>
        <taxon>Viridiplantae</taxon>
        <taxon>Streptophyta</taxon>
        <taxon>Embryophyta</taxon>
        <taxon>Tracheophyta</taxon>
        <taxon>Spermatophyta</taxon>
        <taxon>Magnoliopsida</taxon>
        <taxon>eudicotyledons</taxon>
        <taxon>Gunneridae</taxon>
        <taxon>Pentapetalae</taxon>
        <taxon>rosids</taxon>
        <taxon>fabids</taxon>
        <taxon>Fabales</taxon>
        <taxon>Fabaceae</taxon>
        <taxon>Papilionoideae</taxon>
        <taxon>50 kb inversion clade</taxon>
        <taxon>NPAAA clade</taxon>
        <taxon>indigoferoid/millettioid clade</taxon>
        <taxon>Phaseoleae</taxon>
        <taxon>Vigna</taxon>
    </lineage>
</organism>
<feature type="chain" id="PRO_5042834951" evidence="1">
    <location>
        <begin position="26"/>
        <end position="143"/>
    </location>
</feature>
<dbReference type="AlphaFoldDB" id="A0AAQ3RE65"/>
<feature type="signal peptide" evidence="1">
    <location>
        <begin position="1"/>
        <end position="25"/>
    </location>
</feature>
<evidence type="ECO:0000313" key="2">
    <source>
        <dbReference type="EMBL" id="WVY92013.1"/>
    </source>
</evidence>
<evidence type="ECO:0000313" key="3">
    <source>
        <dbReference type="Proteomes" id="UP001374535"/>
    </source>
</evidence>
<protein>
    <submittedName>
        <fullName evidence="2">Uncharacterized protein</fullName>
    </submittedName>
</protein>
<keyword evidence="1" id="KW-0732">Signal</keyword>
<keyword evidence="3" id="KW-1185">Reference proteome</keyword>
<name>A0AAQ3RE65_VIGMU</name>
<dbReference type="Proteomes" id="UP001374535">
    <property type="component" value="Chromosome 11"/>
</dbReference>
<reference evidence="2 3" key="1">
    <citation type="journal article" date="2023" name="Life. Sci Alliance">
        <title>Evolutionary insights into 3D genome organization and epigenetic landscape of Vigna mungo.</title>
        <authorList>
            <person name="Junaid A."/>
            <person name="Singh B."/>
            <person name="Bhatia S."/>
        </authorList>
    </citation>
    <scope>NUCLEOTIDE SEQUENCE [LARGE SCALE GENOMIC DNA]</scope>
    <source>
        <strain evidence="2">Urdbean</strain>
    </source>
</reference>
<gene>
    <name evidence="2" type="ORF">V8G54_037527</name>
</gene>
<dbReference type="EMBL" id="CP144690">
    <property type="protein sequence ID" value="WVY92013.1"/>
    <property type="molecule type" value="Genomic_DNA"/>
</dbReference>
<sequence length="143" mass="16539">MKRIWLPVLHIKVWFFLSPINIILTAIVDDHGAITCTRGKWGAIIRIKLSSQGFLLVDDGKPCCTLLCCHFVLKAFRLSHKLPNLGYIRRHVLDDSSKNTNLPCLLEVMRFLVRWMALIFGKTNLRPPYFIPSGPPWWRNTLL</sequence>
<accession>A0AAQ3RE65</accession>
<evidence type="ECO:0000256" key="1">
    <source>
        <dbReference type="SAM" id="SignalP"/>
    </source>
</evidence>